<evidence type="ECO:0000313" key="3">
    <source>
        <dbReference type="Proteomes" id="UP000886998"/>
    </source>
</evidence>
<dbReference type="OrthoDB" id="10391528at2759"/>
<evidence type="ECO:0000313" key="2">
    <source>
        <dbReference type="EMBL" id="GFY65005.1"/>
    </source>
</evidence>
<reference evidence="2" key="1">
    <citation type="submission" date="2020-08" db="EMBL/GenBank/DDBJ databases">
        <title>Multicomponent nature underlies the extraordinary mechanical properties of spider dragline silk.</title>
        <authorList>
            <person name="Kono N."/>
            <person name="Nakamura H."/>
            <person name="Mori M."/>
            <person name="Yoshida Y."/>
            <person name="Ohtoshi R."/>
            <person name="Malay A.D."/>
            <person name="Moran D.A.P."/>
            <person name="Tomita M."/>
            <person name="Numata K."/>
            <person name="Arakawa K."/>
        </authorList>
    </citation>
    <scope>NUCLEOTIDE SEQUENCE</scope>
</reference>
<proteinExistence type="predicted"/>
<name>A0A8X6Y2S8_9ARAC</name>
<sequence>MRQLIAVTPNNPNRNTVETGSYTRWNNQAYSSVHRGTDPRYRFQSRGYHGQQHQSHMVRFNGRQQFNREYLHLFKLDISIRKMCDFQFGKNLSNVKYVNKCVNELRAYHGTYCKTLNNDQIMNSSNANNENNINVKDNKGLDQVPDSPEADLRTQYQNKLGSNGKI</sequence>
<protein>
    <submittedName>
        <fullName evidence="2">Uncharacterized protein</fullName>
    </submittedName>
</protein>
<organism evidence="2 3">
    <name type="scientific">Trichonephila inaurata madagascariensis</name>
    <dbReference type="NCBI Taxonomy" id="2747483"/>
    <lineage>
        <taxon>Eukaryota</taxon>
        <taxon>Metazoa</taxon>
        <taxon>Ecdysozoa</taxon>
        <taxon>Arthropoda</taxon>
        <taxon>Chelicerata</taxon>
        <taxon>Arachnida</taxon>
        <taxon>Araneae</taxon>
        <taxon>Araneomorphae</taxon>
        <taxon>Entelegynae</taxon>
        <taxon>Araneoidea</taxon>
        <taxon>Nephilidae</taxon>
        <taxon>Trichonephila</taxon>
        <taxon>Trichonephila inaurata</taxon>
    </lineage>
</organism>
<dbReference type="Proteomes" id="UP000886998">
    <property type="component" value="Unassembled WGS sequence"/>
</dbReference>
<dbReference type="AlphaFoldDB" id="A0A8X6Y2S8"/>
<comment type="caution">
    <text evidence="2">The sequence shown here is derived from an EMBL/GenBank/DDBJ whole genome shotgun (WGS) entry which is preliminary data.</text>
</comment>
<keyword evidence="3" id="KW-1185">Reference proteome</keyword>
<accession>A0A8X6Y2S8</accession>
<dbReference type="EMBL" id="BMAV01015482">
    <property type="protein sequence ID" value="GFY65005.1"/>
    <property type="molecule type" value="Genomic_DNA"/>
</dbReference>
<feature type="region of interest" description="Disordered" evidence="1">
    <location>
        <begin position="124"/>
        <end position="149"/>
    </location>
</feature>
<gene>
    <name evidence="2" type="ORF">TNIN_283511</name>
</gene>
<feature type="compositionally biased region" description="Low complexity" evidence="1">
    <location>
        <begin position="124"/>
        <end position="135"/>
    </location>
</feature>
<evidence type="ECO:0000256" key="1">
    <source>
        <dbReference type="SAM" id="MobiDB-lite"/>
    </source>
</evidence>